<reference evidence="2 3" key="3">
    <citation type="submission" date="2019-11" db="EMBL/GenBank/DDBJ databases">
        <title>A de novo genome assembly of a pear dwarfing rootstock.</title>
        <authorList>
            <person name="Wang F."/>
            <person name="Wang J."/>
            <person name="Li S."/>
            <person name="Zhang Y."/>
            <person name="Fang M."/>
            <person name="Ma L."/>
            <person name="Zhao Y."/>
            <person name="Jiang S."/>
        </authorList>
    </citation>
    <scope>NUCLEOTIDE SEQUENCE [LARGE SCALE GENOMIC DNA]</scope>
    <source>
        <strain evidence="2">S2</strain>
        <tissue evidence="2">Leaf</tissue>
    </source>
</reference>
<gene>
    <name evidence="2" type="ORF">D8674_011797</name>
</gene>
<organism evidence="2 3">
    <name type="scientific">Pyrus ussuriensis x Pyrus communis</name>
    <dbReference type="NCBI Taxonomy" id="2448454"/>
    <lineage>
        <taxon>Eukaryota</taxon>
        <taxon>Viridiplantae</taxon>
        <taxon>Streptophyta</taxon>
        <taxon>Embryophyta</taxon>
        <taxon>Tracheophyta</taxon>
        <taxon>Spermatophyta</taxon>
        <taxon>Magnoliopsida</taxon>
        <taxon>eudicotyledons</taxon>
        <taxon>Gunneridae</taxon>
        <taxon>Pentapetalae</taxon>
        <taxon>rosids</taxon>
        <taxon>fabids</taxon>
        <taxon>Rosales</taxon>
        <taxon>Rosaceae</taxon>
        <taxon>Amygdaloideae</taxon>
        <taxon>Maleae</taxon>
        <taxon>Pyrus</taxon>
    </lineage>
</organism>
<feature type="compositionally biased region" description="Basic and acidic residues" evidence="1">
    <location>
        <begin position="229"/>
        <end position="242"/>
    </location>
</feature>
<feature type="compositionally biased region" description="Basic and acidic residues" evidence="1">
    <location>
        <begin position="197"/>
        <end position="215"/>
    </location>
</feature>
<evidence type="ECO:0000313" key="3">
    <source>
        <dbReference type="Proteomes" id="UP000327157"/>
    </source>
</evidence>
<keyword evidence="3" id="KW-1185">Reference proteome</keyword>
<accession>A0A5N5FZQ6</accession>
<reference evidence="2 3" key="1">
    <citation type="submission" date="2019-09" db="EMBL/GenBank/DDBJ databases">
        <authorList>
            <person name="Ou C."/>
        </authorList>
    </citation>
    <scope>NUCLEOTIDE SEQUENCE [LARGE SCALE GENOMIC DNA]</scope>
    <source>
        <strain evidence="2">S2</strain>
        <tissue evidence="2">Leaf</tissue>
    </source>
</reference>
<name>A0A5N5FZQ6_9ROSA</name>
<evidence type="ECO:0000313" key="2">
    <source>
        <dbReference type="EMBL" id="KAB2608629.1"/>
    </source>
</evidence>
<sequence>MYNDIYKFIMFSKVTVITKPKLLTTTLFFWNIRTNTFNFRMGLISPTILDTAQVFRLRPSNRLGVRCLCVEKVSLILRSNFPRRFRGKCQQLVTSYCLHSPPDMTFQTAQRSLEVMSRIAHKHVALNFESQGNTEEVDVRPEEEVANALALQEAITEVTRQEVRSSQATGDTGDIFELFDDLEDEAGPEVETQAPRRARETMVESSKFEPEERPQPRPPVTKKLASTPKEGDSEGEVQPKDKAILNTILEELKAKVGESASSVGQSSAPTPSTLPPAMVVIPTSQFNLRTREMLHYVEDDSTSAFGEGSGKSPQLVAHKVVIPRLPKASGVTGILIPRLKKIIVDVSFTSGTFPLLSTEAASSAIASG</sequence>
<feature type="region of interest" description="Disordered" evidence="1">
    <location>
        <begin position="180"/>
        <end position="242"/>
    </location>
</feature>
<dbReference type="AlphaFoldDB" id="A0A5N5FZQ6"/>
<reference evidence="3" key="2">
    <citation type="submission" date="2019-10" db="EMBL/GenBank/DDBJ databases">
        <title>A de novo genome assembly of a pear dwarfing rootstock.</title>
        <authorList>
            <person name="Wang F."/>
            <person name="Wang J."/>
            <person name="Li S."/>
            <person name="Zhang Y."/>
            <person name="Fang M."/>
            <person name="Ma L."/>
            <person name="Zhao Y."/>
            <person name="Jiang S."/>
        </authorList>
    </citation>
    <scope>NUCLEOTIDE SEQUENCE [LARGE SCALE GENOMIC DNA]</scope>
</reference>
<proteinExistence type="predicted"/>
<dbReference type="EMBL" id="SMOL01000553">
    <property type="protein sequence ID" value="KAB2608629.1"/>
    <property type="molecule type" value="Genomic_DNA"/>
</dbReference>
<evidence type="ECO:0000256" key="1">
    <source>
        <dbReference type="SAM" id="MobiDB-lite"/>
    </source>
</evidence>
<dbReference type="Proteomes" id="UP000327157">
    <property type="component" value="Chromosome 14"/>
</dbReference>
<comment type="caution">
    <text evidence="2">The sequence shown here is derived from an EMBL/GenBank/DDBJ whole genome shotgun (WGS) entry which is preliminary data.</text>
</comment>
<protein>
    <submittedName>
        <fullName evidence="2">Formin-like protein 14</fullName>
    </submittedName>
</protein>